<dbReference type="Proteomes" id="UP001152797">
    <property type="component" value="Unassembled WGS sequence"/>
</dbReference>
<gene>
    <name evidence="1" type="ORF">C1SCF055_LOCUS22161</name>
</gene>
<dbReference type="AlphaFoldDB" id="A0A9P1CQ33"/>
<dbReference type="EMBL" id="CAMXCT030002099">
    <property type="protein sequence ID" value="CAL4782937.1"/>
    <property type="molecule type" value="Genomic_DNA"/>
</dbReference>
<accession>A0A9P1CQ33</accession>
<protein>
    <submittedName>
        <fullName evidence="3">Ubiquitin-like domain-containing protein</fullName>
    </submittedName>
</protein>
<name>A0A9P1CQ33_9DINO</name>
<dbReference type="InterPro" id="IPR009091">
    <property type="entry name" value="RCC1/BLIP-II"/>
</dbReference>
<sequence>MEAIKGDVTPPMWSRKMTSVPSDWWKFLADQRGGDSSLVRGQLVKVQQIQASTSAFAALRADGVIIAWGAPDCGGHFRNAGPSDTFVSDFSRV</sequence>
<proteinExistence type="predicted"/>
<dbReference type="OrthoDB" id="408724at2759"/>
<evidence type="ECO:0000313" key="4">
    <source>
        <dbReference type="Proteomes" id="UP001152797"/>
    </source>
</evidence>
<dbReference type="EMBL" id="CAMXCT020002099">
    <property type="protein sequence ID" value="CAL1149000.1"/>
    <property type="molecule type" value="Genomic_DNA"/>
</dbReference>
<dbReference type="SUPFAM" id="SSF50985">
    <property type="entry name" value="RCC1/BLIP-II"/>
    <property type="match status" value="1"/>
</dbReference>
<evidence type="ECO:0000313" key="2">
    <source>
        <dbReference type="EMBL" id="CAL1149000.1"/>
    </source>
</evidence>
<evidence type="ECO:0000313" key="1">
    <source>
        <dbReference type="EMBL" id="CAI3995625.1"/>
    </source>
</evidence>
<keyword evidence="4" id="KW-1185">Reference proteome</keyword>
<reference evidence="1" key="1">
    <citation type="submission" date="2022-10" db="EMBL/GenBank/DDBJ databases">
        <authorList>
            <person name="Chen Y."/>
            <person name="Dougan E. K."/>
            <person name="Chan C."/>
            <person name="Rhodes N."/>
            <person name="Thang M."/>
        </authorList>
    </citation>
    <scope>NUCLEOTIDE SEQUENCE</scope>
</reference>
<dbReference type="Gene3D" id="2.130.10.30">
    <property type="entry name" value="Regulator of chromosome condensation 1/beta-lactamase-inhibitor protein II"/>
    <property type="match status" value="1"/>
</dbReference>
<comment type="caution">
    <text evidence="1">The sequence shown here is derived from an EMBL/GenBank/DDBJ whole genome shotgun (WGS) entry which is preliminary data.</text>
</comment>
<dbReference type="EMBL" id="CAMXCT010002099">
    <property type="protein sequence ID" value="CAI3995625.1"/>
    <property type="molecule type" value="Genomic_DNA"/>
</dbReference>
<evidence type="ECO:0000313" key="3">
    <source>
        <dbReference type="EMBL" id="CAL4782937.1"/>
    </source>
</evidence>
<reference evidence="2" key="2">
    <citation type="submission" date="2024-04" db="EMBL/GenBank/DDBJ databases">
        <authorList>
            <person name="Chen Y."/>
            <person name="Shah S."/>
            <person name="Dougan E. K."/>
            <person name="Thang M."/>
            <person name="Chan C."/>
        </authorList>
    </citation>
    <scope>NUCLEOTIDE SEQUENCE [LARGE SCALE GENOMIC DNA]</scope>
</reference>
<organism evidence="1">
    <name type="scientific">Cladocopium goreaui</name>
    <dbReference type="NCBI Taxonomy" id="2562237"/>
    <lineage>
        <taxon>Eukaryota</taxon>
        <taxon>Sar</taxon>
        <taxon>Alveolata</taxon>
        <taxon>Dinophyceae</taxon>
        <taxon>Suessiales</taxon>
        <taxon>Symbiodiniaceae</taxon>
        <taxon>Cladocopium</taxon>
    </lineage>
</organism>